<dbReference type="AlphaFoldDB" id="A0A316DXC6"/>
<evidence type="ECO:0000313" key="2">
    <source>
        <dbReference type="Proteomes" id="UP000245489"/>
    </source>
</evidence>
<evidence type="ECO:0000313" key="1">
    <source>
        <dbReference type="EMBL" id="PWK21849.1"/>
    </source>
</evidence>
<sequence length="92" mass="10545">MKTVILFISIFNFSLFLQEIPLNDPGYSVHNYKHPNKAAAAAKRDSTKGVRVSIDETSRDYKKIASKQTESVLKIEQKESNLKRVNYKMPNN</sequence>
<gene>
    <name evidence="1" type="ORF">LV89_03562</name>
</gene>
<organism evidence="1 2">
    <name type="scientific">Arcicella aurantiaca</name>
    <dbReference type="NCBI Taxonomy" id="591202"/>
    <lineage>
        <taxon>Bacteria</taxon>
        <taxon>Pseudomonadati</taxon>
        <taxon>Bacteroidota</taxon>
        <taxon>Cytophagia</taxon>
        <taxon>Cytophagales</taxon>
        <taxon>Flectobacillaceae</taxon>
        <taxon>Arcicella</taxon>
    </lineage>
</organism>
<protein>
    <submittedName>
        <fullName evidence="1">Uncharacterized protein</fullName>
    </submittedName>
</protein>
<dbReference type="EMBL" id="QGGO01000022">
    <property type="protein sequence ID" value="PWK21849.1"/>
    <property type="molecule type" value="Genomic_DNA"/>
</dbReference>
<dbReference type="OrthoDB" id="965763at2"/>
<keyword evidence="2" id="KW-1185">Reference proteome</keyword>
<comment type="caution">
    <text evidence="1">The sequence shown here is derived from an EMBL/GenBank/DDBJ whole genome shotgun (WGS) entry which is preliminary data.</text>
</comment>
<dbReference type="Proteomes" id="UP000245489">
    <property type="component" value="Unassembled WGS sequence"/>
</dbReference>
<proteinExistence type="predicted"/>
<accession>A0A316DXC6</accession>
<name>A0A316DXC6_9BACT</name>
<reference evidence="1 2" key="1">
    <citation type="submission" date="2018-05" db="EMBL/GenBank/DDBJ databases">
        <title>Genomic Encyclopedia of Archaeal and Bacterial Type Strains, Phase II (KMG-II): from individual species to whole genera.</title>
        <authorList>
            <person name="Goeker M."/>
        </authorList>
    </citation>
    <scope>NUCLEOTIDE SEQUENCE [LARGE SCALE GENOMIC DNA]</scope>
    <source>
        <strain evidence="1 2">DSM 22214</strain>
    </source>
</reference>
<dbReference type="RefSeq" id="WP_109744250.1">
    <property type="nucleotide sequence ID" value="NZ_QGGO01000022.1"/>
</dbReference>